<reference evidence="2" key="1">
    <citation type="submission" date="2019-12" db="EMBL/GenBank/DDBJ databases">
        <title>Genome sequencing and annotation of Brassica cretica.</title>
        <authorList>
            <person name="Studholme D.J."/>
            <person name="Sarris P.F."/>
        </authorList>
    </citation>
    <scope>NUCLEOTIDE SEQUENCE</scope>
    <source>
        <strain evidence="2">PFS-001/15</strain>
        <strain evidence="1">PFS-102/07</strain>
        <tissue evidence="2">Leaf</tissue>
    </source>
</reference>
<dbReference type="Proteomes" id="UP000712281">
    <property type="component" value="Unassembled WGS sequence"/>
</dbReference>
<dbReference type="EMBL" id="QGKY02002305">
    <property type="protein sequence ID" value="KAF2533791.1"/>
    <property type="molecule type" value="Genomic_DNA"/>
</dbReference>
<gene>
    <name evidence="2" type="ORF">F2Q68_00033410</name>
    <name evidence="1" type="ORF">F2Q70_00029027</name>
</gene>
<sequence>MRHSSTTPGTCHTDLPEFAVPELGTHRHHLSPTSRTYQTSLCTTRETFRGLWWTLFRPSELECLVGAGEPQERRHQHQQQHVGTLPQRTMRRLMRTPTSPHISISYLPIMNLANIRQGTSSLTPSTCKISMLRHRSIWRGLHRPILGE</sequence>
<proteinExistence type="predicted"/>
<evidence type="ECO:0000313" key="3">
    <source>
        <dbReference type="Proteomes" id="UP000712281"/>
    </source>
</evidence>
<accession>A0A8S9GUR7</accession>
<evidence type="ECO:0000313" key="2">
    <source>
        <dbReference type="EMBL" id="KAF2550025.1"/>
    </source>
</evidence>
<comment type="caution">
    <text evidence="2">The sequence shown here is derived from an EMBL/GenBank/DDBJ whole genome shotgun (WGS) entry which is preliminary data.</text>
</comment>
<name>A0A8S9GUR7_BRACR</name>
<evidence type="ECO:0000313" key="1">
    <source>
        <dbReference type="EMBL" id="KAF2533791.1"/>
    </source>
</evidence>
<dbReference type="AlphaFoldDB" id="A0A8S9GUR7"/>
<protein>
    <submittedName>
        <fullName evidence="2">Uncharacterized protein</fullName>
    </submittedName>
</protein>
<dbReference type="EMBL" id="QGKW02001988">
    <property type="protein sequence ID" value="KAF2550025.1"/>
    <property type="molecule type" value="Genomic_DNA"/>
</dbReference>
<organism evidence="2 3">
    <name type="scientific">Brassica cretica</name>
    <name type="common">Mustard</name>
    <dbReference type="NCBI Taxonomy" id="69181"/>
    <lineage>
        <taxon>Eukaryota</taxon>
        <taxon>Viridiplantae</taxon>
        <taxon>Streptophyta</taxon>
        <taxon>Embryophyta</taxon>
        <taxon>Tracheophyta</taxon>
        <taxon>Spermatophyta</taxon>
        <taxon>Magnoliopsida</taxon>
        <taxon>eudicotyledons</taxon>
        <taxon>Gunneridae</taxon>
        <taxon>Pentapetalae</taxon>
        <taxon>rosids</taxon>
        <taxon>malvids</taxon>
        <taxon>Brassicales</taxon>
        <taxon>Brassicaceae</taxon>
        <taxon>Brassiceae</taxon>
        <taxon>Brassica</taxon>
    </lineage>
</organism>